<dbReference type="Pfam" id="PF05018">
    <property type="entry name" value="CFA20_dom"/>
    <property type="match status" value="1"/>
</dbReference>
<organism evidence="2 3">
    <name type="scientific">Coemansia spiralis</name>
    <dbReference type="NCBI Taxonomy" id="417178"/>
    <lineage>
        <taxon>Eukaryota</taxon>
        <taxon>Fungi</taxon>
        <taxon>Fungi incertae sedis</taxon>
        <taxon>Zoopagomycota</taxon>
        <taxon>Kickxellomycotina</taxon>
        <taxon>Kickxellomycetes</taxon>
        <taxon>Kickxellales</taxon>
        <taxon>Kickxellaceae</taxon>
        <taxon>Coemansia</taxon>
    </lineage>
</organism>
<feature type="domain" description="CFA20" evidence="1">
    <location>
        <begin position="1"/>
        <end position="189"/>
    </location>
</feature>
<evidence type="ECO:0000259" key="1">
    <source>
        <dbReference type="Pfam" id="PF05018"/>
    </source>
</evidence>
<proteinExistence type="predicted"/>
<reference evidence="2" key="1">
    <citation type="submission" date="2022-07" db="EMBL/GenBank/DDBJ databases">
        <title>Phylogenomic reconstructions and comparative analyses of Kickxellomycotina fungi.</title>
        <authorList>
            <person name="Reynolds N.K."/>
            <person name="Stajich J.E."/>
            <person name="Barry K."/>
            <person name="Grigoriev I.V."/>
            <person name="Crous P."/>
            <person name="Smith M.E."/>
        </authorList>
    </citation>
    <scope>NUCLEOTIDE SEQUENCE</scope>
    <source>
        <strain evidence="2">CBS 109367</strain>
    </source>
</reference>
<evidence type="ECO:0000313" key="3">
    <source>
        <dbReference type="Proteomes" id="UP001151516"/>
    </source>
</evidence>
<protein>
    <recommendedName>
        <fullName evidence="1">CFA20 domain-containing protein</fullName>
    </recommendedName>
</protein>
<dbReference type="PANTHER" id="PTHR12458">
    <property type="entry name" value="ORF PROTEIN"/>
    <property type="match status" value="1"/>
</dbReference>
<accession>A0A9W8GDE2</accession>
<name>A0A9W8GDE2_9FUNG</name>
<dbReference type="Proteomes" id="UP001151516">
    <property type="component" value="Unassembled WGS sequence"/>
</dbReference>
<dbReference type="EMBL" id="JANBTX010000147">
    <property type="protein sequence ID" value="KAJ2685538.1"/>
    <property type="molecule type" value="Genomic_DNA"/>
</dbReference>
<dbReference type="InterPro" id="IPR007714">
    <property type="entry name" value="CFA20_dom"/>
</dbReference>
<dbReference type="AlphaFoldDB" id="A0A9W8GDE2"/>
<sequence length="197" mass="21673">MLRSVYQSGILTLLNAAGSHPLQLWAVVQPVSVEAARIAVERDSDIGESVVTLASSDLASTYISCPKTASEKLGMKLPYIFLLIKSTDGPFSFEVEALDSQGTVRRLRASSFEARARIEDDIGIVPLRLDEDCWSYLTLDIALLLEGAFGTSYRETSRVTFHANAKLRLVGFADRIVPEDQLPAELRLYCLDSTKTS</sequence>
<dbReference type="InterPro" id="IPR040441">
    <property type="entry name" value="CFA20/CFAP20DC"/>
</dbReference>
<dbReference type="OrthoDB" id="7486196at2759"/>
<evidence type="ECO:0000313" key="2">
    <source>
        <dbReference type="EMBL" id="KAJ2685538.1"/>
    </source>
</evidence>
<keyword evidence="3" id="KW-1185">Reference proteome</keyword>
<gene>
    <name evidence="2" type="ORF">IWW39_004196</name>
</gene>
<comment type="caution">
    <text evidence="2">The sequence shown here is derived from an EMBL/GenBank/DDBJ whole genome shotgun (WGS) entry which is preliminary data.</text>
</comment>